<dbReference type="InterPro" id="IPR027417">
    <property type="entry name" value="P-loop_NTPase"/>
</dbReference>
<organism evidence="15 16">
    <name type="scientific">Riccia fluitans</name>
    <dbReference type="NCBI Taxonomy" id="41844"/>
    <lineage>
        <taxon>Eukaryota</taxon>
        <taxon>Viridiplantae</taxon>
        <taxon>Streptophyta</taxon>
        <taxon>Embryophyta</taxon>
        <taxon>Marchantiophyta</taxon>
        <taxon>Marchantiopsida</taxon>
        <taxon>Marchantiidae</taxon>
        <taxon>Marchantiales</taxon>
        <taxon>Ricciaceae</taxon>
        <taxon>Riccia</taxon>
    </lineage>
</organism>
<comment type="catalytic activity">
    <reaction evidence="8">
        <text>Couples ATP hydrolysis with the unwinding of duplex DNA by translocating in the 3'-5' direction.</text>
        <dbReference type="EC" id="5.6.2.4"/>
    </reaction>
</comment>
<feature type="binding site" evidence="11">
    <location>
        <begin position="101"/>
        <end position="108"/>
    </location>
    <ligand>
        <name>ATP</name>
        <dbReference type="ChEBI" id="CHEBI:30616"/>
    </ligand>
</feature>
<evidence type="ECO:0000313" key="15">
    <source>
        <dbReference type="EMBL" id="KAL2630898.1"/>
    </source>
</evidence>
<dbReference type="PANTHER" id="PTHR11070">
    <property type="entry name" value="UVRD / RECB / PCRA DNA HELICASE FAMILY MEMBER"/>
    <property type="match status" value="1"/>
</dbReference>
<feature type="domain" description="UvrD-like helicase ATP-binding" evidence="13">
    <location>
        <begin position="80"/>
        <end position="394"/>
    </location>
</feature>
<evidence type="ECO:0000256" key="9">
    <source>
        <dbReference type="ARBA" id="ARBA00034808"/>
    </source>
</evidence>
<evidence type="ECO:0000256" key="8">
    <source>
        <dbReference type="ARBA" id="ARBA00034617"/>
    </source>
</evidence>
<dbReference type="InterPro" id="IPR013986">
    <property type="entry name" value="DExx_box_DNA_helicase_dom_sf"/>
</dbReference>
<feature type="domain" description="UvrD-like helicase C-terminal" evidence="14">
    <location>
        <begin position="399"/>
        <end position="750"/>
    </location>
</feature>
<evidence type="ECO:0000256" key="6">
    <source>
        <dbReference type="ARBA" id="ARBA00023125"/>
    </source>
</evidence>
<dbReference type="Gene3D" id="1.10.486.10">
    <property type="entry name" value="PCRA, domain 4"/>
    <property type="match status" value="1"/>
</dbReference>
<evidence type="ECO:0000256" key="12">
    <source>
        <dbReference type="SAM" id="MobiDB-lite"/>
    </source>
</evidence>
<evidence type="ECO:0000256" key="5">
    <source>
        <dbReference type="ARBA" id="ARBA00022840"/>
    </source>
</evidence>
<dbReference type="CDD" id="cd17932">
    <property type="entry name" value="DEXQc_UvrD"/>
    <property type="match status" value="1"/>
</dbReference>
<protein>
    <recommendedName>
        <fullName evidence="9">DNA 3'-5' helicase</fullName>
        <ecNumber evidence="9">5.6.2.4</ecNumber>
    </recommendedName>
</protein>
<name>A0ABD1YJK4_9MARC</name>
<dbReference type="GO" id="GO:0016787">
    <property type="term" value="F:hydrolase activity"/>
    <property type="evidence" value="ECO:0007669"/>
    <property type="project" value="UniProtKB-UniRule"/>
</dbReference>
<dbReference type="GO" id="GO:0005524">
    <property type="term" value="F:ATP binding"/>
    <property type="evidence" value="ECO:0007669"/>
    <property type="project" value="UniProtKB-UniRule"/>
</dbReference>
<dbReference type="Proteomes" id="UP001605036">
    <property type="component" value="Unassembled WGS sequence"/>
</dbReference>
<reference evidence="15 16" key="1">
    <citation type="submission" date="2024-09" db="EMBL/GenBank/DDBJ databases">
        <title>Chromosome-scale assembly of Riccia fluitans.</title>
        <authorList>
            <person name="Paukszto L."/>
            <person name="Sawicki J."/>
            <person name="Karawczyk K."/>
            <person name="Piernik-Szablinska J."/>
            <person name="Szczecinska M."/>
            <person name="Mazdziarz M."/>
        </authorList>
    </citation>
    <scope>NUCLEOTIDE SEQUENCE [LARGE SCALE GENOMIC DNA]</scope>
    <source>
        <strain evidence="15">Rf_01</strain>
        <tissue evidence="15">Aerial parts of the thallus</tissue>
    </source>
</reference>
<comment type="catalytic activity">
    <reaction evidence="10">
        <text>ATP + H2O = ADP + phosphate + H(+)</text>
        <dbReference type="Rhea" id="RHEA:13065"/>
        <dbReference type="ChEBI" id="CHEBI:15377"/>
        <dbReference type="ChEBI" id="CHEBI:15378"/>
        <dbReference type="ChEBI" id="CHEBI:30616"/>
        <dbReference type="ChEBI" id="CHEBI:43474"/>
        <dbReference type="ChEBI" id="CHEBI:456216"/>
        <dbReference type="EC" id="5.6.2.4"/>
    </reaction>
</comment>
<dbReference type="PROSITE" id="PS51198">
    <property type="entry name" value="UVRD_HELICASE_ATP_BIND"/>
    <property type="match status" value="1"/>
</dbReference>
<keyword evidence="7" id="KW-0413">Isomerase</keyword>
<keyword evidence="5 11" id="KW-0067">ATP-binding</keyword>
<evidence type="ECO:0000259" key="13">
    <source>
        <dbReference type="PROSITE" id="PS51198"/>
    </source>
</evidence>
<dbReference type="InterPro" id="IPR014016">
    <property type="entry name" value="UvrD-like_ATP-bd"/>
</dbReference>
<keyword evidence="3 11" id="KW-0378">Hydrolase</keyword>
<evidence type="ECO:0000256" key="11">
    <source>
        <dbReference type="PROSITE-ProRule" id="PRU00560"/>
    </source>
</evidence>
<evidence type="ECO:0000256" key="4">
    <source>
        <dbReference type="ARBA" id="ARBA00022806"/>
    </source>
</evidence>
<dbReference type="Gene3D" id="1.10.10.160">
    <property type="match status" value="1"/>
</dbReference>
<evidence type="ECO:0000256" key="10">
    <source>
        <dbReference type="ARBA" id="ARBA00048988"/>
    </source>
</evidence>
<dbReference type="GO" id="GO:0043138">
    <property type="term" value="F:3'-5' DNA helicase activity"/>
    <property type="evidence" value="ECO:0007669"/>
    <property type="project" value="UniProtKB-EC"/>
</dbReference>
<dbReference type="Pfam" id="PF13361">
    <property type="entry name" value="UvrD_C"/>
    <property type="match status" value="2"/>
</dbReference>
<dbReference type="GO" id="GO:0003677">
    <property type="term" value="F:DNA binding"/>
    <property type="evidence" value="ECO:0007669"/>
    <property type="project" value="UniProtKB-KW"/>
</dbReference>
<proteinExistence type="inferred from homology"/>
<sequence length="849" mass="95819">MMASCGCTKMIHPVMRRVVWAPGKLASPLKVKPLIETGFGGVGVSSSSFLVNLRLSYRTFPVRITSVVPRGAGRRVFSALGLNEEQVAAVKTEANCVRVVAGPGSGKTLVLTCRIAHLIKNRGVKPSNMLCITFTNKAANELRERLRKLLGEELSAKLNIGTFHSICARILREVATKEEVGVDQDFVIYDEQDAGKVVKGILEEILNAADCNSTVNQDVSSAGLGSKKKSKLLTVASKEVQETLELIAGLKQFELKNFVLKRSNSSKVLRMPLKYSQVQHLAKRYENALRAYNAVDFDDLIYLTVRLFYLRNDVWEKYQKRWSYVLADEFQDTDVAQYILVRKLCMTNKNLFVVGDVDQAIYGWRGADYKNMQNLERHFPELTTLELRRNYRSSQSILTLASEIIHQSSRSNTSLRPLKLEPMKSGGSPVTVSQFDNADEEAKYVCNKIRSLIISKQASYKSFGILYRTRHQGQRFESAFIENGIPYSVSGATSLLSYKEIKDLRAYLQLVWNQGDGIALERVINTPPRGLGPTTIKKIRDWASERSFSLPQALQKISENQPSHKDLGITAKARKSLLEFCDLMKELVEISSSHDNTVGMLVEEILSRTKYLEHLEGSDENGDKRTGHIEEFQALANKHGCGRPALSVFLESIALNADSEEAGEVGGRRICELRLRCLCRICSLKQAFRQTMCNFSHSFVAIFCTSKVAKSSFLNGQYSELQPLFYSWKYVQNGKKLDTVKLSTLHAAKGLEFDYVFISGLEEGTLPHIRGDLDEERRLFYVGVTRAKNHLFITHRRRALVPDLGFRQTKVSSFLDLPKRLFKEERHESQDSWNSTQKGYSRGYAEANW</sequence>
<dbReference type="InterPro" id="IPR000212">
    <property type="entry name" value="DNA_helicase_UvrD/REP"/>
</dbReference>
<comment type="caution">
    <text evidence="15">The sequence shown here is derived from an EMBL/GenBank/DDBJ whole genome shotgun (WGS) entry which is preliminary data.</text>
</comment>
<keyword evidence="2 11" id="KW-0547">Nucleotide-binding</keyword>
<evidence type="ECO:0000256" key="2">
    <source>
        <dbReference type="ARBA" id="ARBA00022741"/>
    </source>
</evidence>
<dbReference type="EC" id="5.6.2.4" evidence="9"/>
<dbReference type="EMBL" id="JBHFFA010000004">
    <property type="protein sequence ID" value="KAL2630898.1"/>
    <property type="molecule type" value="Genomic_DNA"/>
</dbReference>
<dbReference type="InterPro" id="IPR014017">
    <property type="entry name" value="DNA_helicase_UvrD-like_C"/>
</dbReference>
<evidence type="ECO:0000259" key="14">
    <source>
        <dbReference type="PROSITE" id="PS51217"/>
    </source>
</evidence>
<keyword evidence="16" id="KW-1185">Reference proteome</keyword>
<dbReference type="Pfam" id="PF00580">
    <property type="entry name" value="UvrD-helicase"/>
    <property type="match status" value="1"/>
</dbReference>
<evidence type="ECO:0000256" key="1">
    <source>
        <dbReference type="ARBA" id="ARBA00009922"/>
    </source>
</evidence>
<evidence type="ECO:0000256" key="7">
    <source>
        <dbReference type="ARBA" id="ARBA00023235"/>
    </source>
</evidence>
<dbReference type="SUPFAM" id="SSF52540">
    <property type="entry name" value="P-loop containing nucleoside triphosphate hydrolases"/>
    <property type="match status" value="1"/>
</dbReference>
<keyword evidence="4 11" id="KW-0347">Helicase</keyword>
<gene>
    <name evidence="15" type="ORF">R1flu_015584</name>
</gene>
<dbReference type="PANTHER" id="PTHR11070:SF2">
    <property type="entry name" value="ATP-DEPENDENT DNA HELICASE SRS2"/>
    <property type="match status" value="1"/>
</dbReference>
<evidence type="ECO:0000256" key="3">
    <source>
        <dbReference type="ARBA" id="ARBA00022801"/>
    </source>
</evidence>
<keyword evidence="6" id="KW-0238">DNA-binding</keyword>
<dbReference type="PROSITE" id="PS51217">
    <property type="entry name" value="UVRD_HELICASE_CTER"/>
    <property type="match status" value="1"/>
</dbReference>
<evidence type="ECO:0000313" key="16">
    <source>
        <dbReference type="Proteomes" id="UP001605036"/>
    </source>
</evidence>
<dbReference type="Gene3D" id="3.40.50.300">
    <property type="entry name" value="P-loop containing nucleotide triphosphate hydrolases"/>
    <property type="match status" value="3"/>
</dbReference>
<accession>A0ABD1YJK4</accession>
<comment type="similarity">
    <text evidence="1">Belongs to the helicase family. UvrD subfamily.</text>
</comment>
<dbReference type="CDD" id="cd18807">
    <property type="entry name" value="SF1_C_UvrD"/>
    <property type="match status" value="1"/>
</dbReference>
<dbReference type="AlphaFoldDB" id="A0ABD1YJK4"/>
<feature type="region of interest" description="Disordered" evidence="12">
    <location>
        <begin position="828"/>
        <end position="849"/>
    </location>
</feature>